<evidence type="ECO:0000256" key="1">
    <source>
        <dbReference type="SAM" id="MobiDB-lite"/>
    </source>
</evidence>
<accession>A0A1V4KEE4</accession>
<comment type="caution">
    <text evidence="2">The sequence shown here is derived from an EMBL/GenBank/DDBJ whole genome shotgun (WGS) entry which is preliminary data.</text>
</comment>
<protein>
    <submittedName>
        <fullName evidence="2">Uncharacterized protein</fullName>
    </submittedName>
</protein>
<organism evidence="2 3">
    <name type="scientific">Patagioenas fasciata monilis</name>
    <dbReference type="NCBI Taxonomy" id="372326"/>
    <lineage>
        <taxon>Eukaryota</taxon>
        <taxon>Metazoa</taxon>
        <taxon>Chordata</taxon>
        <taxon>Craniata</taxon>
        <taxon>Vertebrata</taxon>
        <taxon>Euteleostomi</taxon>
        <taxon>Archelosauria</taxon>
        <taxon>Archosauria</taxon>
        <taxon>Dinosauria</taxon>
        <taxon>Saurischia</taxon>
        <taxon>Theropoda</taxon>
        <taxon>Coelurosauria</taxon>
        <taxon>Aves</taxon>
        <taxon>Neognathae</taxon>
        <taxon>Neoaves</taxon>
        <taxon>Columbimorphae</taxon>
        <taxon>Columbiformes</taxon>
        <taxon>Columbidae</taxon>
        <taxon>Patagioenas</taxon>
    </lineage>
</organism>
<feature type="region of interest" description="Disordered" evidence="1">
    <location>
        <begin position="49"/>
        <end position="80"/>
    </location>
</feature>
<sequence length="80" mass="8633">MAGRLSRQVGAWPGWAPQARLFSAAVLRRPVSAGPGRCSFRSAGFIPRSVRTGPAAPARPSQDTRLRRRQFGQLPCDGAM</sequence>
<reference evidence="2 3" key="1">
    <citation type="submission" date="2016-02" db="EMBL/GenBank/DDBJ databases">
        <title>Band-tailed pigeon sequencing and assembly.</title>
        <authorList>
            <person name="Soares A.E."/>
            <person name="Novak B.J."/>
            <person name="Rice E.S."/>
            <person name="O'Connell B."/>
            <person name="Chang D."/>
            <person name="Weber S."/>
            <person name="Shapiro B."/>
        </authorList>
    </citation>
    <scope>NUCLEOTIDE SEQUENCE [LARGE SCALE GENOMIC DNA]</scope>
    <source>
        <strain evidence="2">BTP2013</strain>
        <tissue evidence="2">Blood</tissue>
    </source>
</reference>
<dbReference type="Proteomes" id="UP000190648">
    <property type="component" value="Unassembled WGS sequence"/>
</dbReference>
<gene>
    <name evidence="2" type="ORF">AV530_010326</name>
</gene>
<keyword evidence="3" id="KW-1185">Reference proteome</keyword>
<dbReference type="EMBL" id="LSYS01003385">
    <property type="protein sequence ID" value="OPJ82846.1"/>
    <property type="molecule type" value="Genomic_DNA"/>
</dbReference>
<dbReference type="AlphaFoldDB" id="A0A1V4KEE4"/>
<name>A0A1V4KEE4_PATFA</name>
<evidence type="ECO:0000313" key="2">
    <source>
        <dbReference type="EMBL" id="OPJ82846.1"/>
    </source>
</evidence>
<evidence type="ECO:0000313" key="3">
    <source>
        <dbReference type="Proteomes" id="UP000190648"/>
    </source>
</evidence>
<proteinExistence type="predicted"/>